<comment type="caution">
    <text evidence="2">The sequence shown here is derived from an EMBL/GenBank/DDBJ whole genome shotgun (WGS) entry which is preliminary data.</text>
</comment>
<protein>
    <submittedName>
        <fullName evidence="2">Uncharacterized protein</fullName>
    </submittedName>
</protein>
<name>A0A855G0S1_9NEIS</name>
<sequence length="141" mass="16136">MEKDKNGVKTEMSAQSDLGSNTQNISEPVSFPACSARAGHRSDKEALAQLGALKQEFEQVKQVPQQLRQRVMDSEYWCTICFQTQEQLMFFFNALAMSPYENKYVDGQLLAQKLGITLPPAEVRFRLFKHIDKDFQKLVDN</sequence>
<feature type="compositionally biased region" description="Polar residues" evidence="1">
    <location>
        <begin position="12"/>
        <end position="27"/>
    </location>
</feature>
<evidence type="ECO:0000313" key="3">
    <source>
        <dbReference type="Proteomes" id="UP000230463"/>
    </source>
</evidence>
<dbReference type="AlphaFoldDB" id="A0A855G0S1"/>
<gene>
    <name evidence="2" type="ORF">BHC57_05610</name>
</gene>
<feature type="region of interest" description="Disordered" evidence="1">
    <location>
        <begin position="1"/>
        <end position="27"/>
    </location>
</feature>
<dbReference type="EMBL" id="MEIU01000057">
    <property type="protein sequence ID" value="PIT59771.1"/>
    <property type="molecule type" value="Genomic_DNA"/>
</dbReference>
<dbReference type="Proteomes" id="UP000230463">
    <property type="component" value="Unassembled WGS sequence"/>
</dbReference>
<proteinExistence type="predicted"/>
<dbReference type="RefSeq" id="WP_100123643.1">
    <property type="nucleotide sequence ID" value="NZ_MEIO01000055.1"/>
</dbReference>
<accession>A0A855G0S1</accession>
<evidence type="ECO:0000313" key="2">
    <source>
        <dbReference type="EMBL" id="PIT59771.1"/>
    </source>
</evidence>
<reference evidence="2 3" key="1">
    <citation type="journal article" date="2017" name="MBio">
        <title>Type VI secretion-mediated competition in the bee gut microbiome.</title>
        <authorList>
            <person name="Steele M.I."/>
            <person name="Kwong W.K."/>
            <person name="Powell J.E."/>
            <person name="Whiteley M."/>
            <person name="Moran N.A."/>
        </authorList>
    </citation>
    <scope>NUCLEOTIDE SEQUENCE [LARGE SCALE GENOMIC DNA]</scope>
    <source>
        <strain evidence="2 3">HK3</strain>
    </source>
</reference>
<organism evidence="2 3">
    <name type="scientific">Snodgrassella alvi</name>
    <dbReference type="NCBI Taxonomy" id="1196083"/>
    <lineage>
        <taxon>Bacteria</taxon>
        <taxon>Pseudomonadati</taxon>
        <taxon>Pseudomonadota</taxon>
        <taxon>Betaproteobacteria</taxon>
        <taxon>Neisseriales</taxon>
        <taxon>Neisseriaceae</taxon>
        <taxon>Snodgrassella</taxon>
    </lineage>
</organism>
<evidence type="ECO:0000256" key="1">
    <source>
        <dbReference type="SAM" id="MobiDB-lite"/>
    </source>
</evidence>